<organism evidence="6">
    <name type="scientific">Neodiprion lecontei</name>
    <name type="common">Redheaded pine sawfly</name>
    <dbReference type="NCBI Taxonomy" id="441921"/>
    <lineage>
        <taxon>Eukaryota</taxon>
        <taxon>Metazoa</taxon>
        <taxon>Ecdysozoa</taxon>
        <taxon>Arthropoda</taxon>
        <taxon>Hexapoda</taxon>
        <taxon>Insecta</taxon>
        <taxon>Pterygota</taxon>
        <taxon>Neoptera</taxon>
        <taxon>Endopterygota</taxon>
        <taxon>Hymenoptera</taxon>
        <taxon>Tenthredinoidea</taxon>
        <taxon>Diprionidae</taxon>
        <taxon>Diprioninae</taxon>
        <taxon>Neodiprion</taxon>
    </lineage>
</organism>
<dbReference type="RefSeq" id="XP_015520262.1">
    <property type="nucleotide sequence ID" value="XM_015664776.2"/>
</dbReference>
<dbReference type="InterPro" id="IPR031311">
    <property type="entry name" value="CHIT_BIND_RR_consensus"/>
</dbReference>
<evidence type="ECO:0000256" key="4">
    <source>
        <dbReference type="SAM" id="SignalP"/>
    </source>
</evidence>
<keyword evidence="1 2" id="KW-0193">Cuticle</keyword>
<dbReference type="PROSITE" id="PS51155">
    <property type="entry name" value="CHIT_BIND_RR_2"/>
    <property type="match status" value="1"/>
</dbReference>
<dbReference type="GO" id="GO:0062129">
    <property type="term" value="C:chitin-based extracellular matrix"/>
    <property type="evidence" value="ECO:0007669"/>
    <property type="project" value="TreeGrafter"/>
</dbReference>
<dbReference type="InterPro" id="IPR050468">
    <property type="entry name" value="Cuticle_Struct_Prot"/>
</dbReference>
<dbReference type="OrthoDB" id="6493579at2759"/>
<dbReference type="InterPro" id="IPR000618">
    <property type="entry name" value="Insect_cuticle"/>
</dbReference>
<proteinExistence type="predicted"/>
<name>A0A6J0C151_NEOLC</name>
<evidence type="ECO:0000313" key="6">
    <source>
        <dbReference type="RefSeq" id="XP_015520262.1"/>
    </source>
</evidence>
<dbReference type="KEGG" id="nlo:107224638"/>
<dbReference type="AlphaFoldDB" id="A0A6J0C151"/>
<sequence>MKFLIVSLSLAVVASAQYKEPLNQNYAKILRQDQEVNPDGTYDFTYETENGISAAAKGGPVGSGPNGELVIQEEGGYQYTAPDGQLISVRYVAGPNGFVPEGAHLPVGPPVPEAILRSIEFNRANERKEVPEYRPPQTIYQPSTTARPFYPSSTVYPSPNPFGRQPNFYNLPGYQQG</sequence>
<evidence type="ECO:0000256" key="1">
    <source>
        <dbReference type="ARBA" id="ARBA00022460"/>
    </source>
</evidence>
<dbReference type="PROSITE" id="PS00233">
    <property type="entry name" value="CHIT_BIND_RR_1"/>
    <property type="match status" value="1"/>
</dbReference>
<feature type="region of interest" description="Disordered" evidence="3">
    <location>
        <begin position="152"/>
        <end position="177"/>
    </location>
</feature>
<evidence type="ECO:0000313" key="5">
    <source>
        <dbReference type="Proteomes" id="UP000829291"/>
    </source>
</evidence>
<dbReference type="GeneID" id="107224638"/>
<dbReference type="PANTHER" id="PTHR10380:SF238">
    <property type="entry name" value="CUTICULAR PROTEIN 65EA-RELATED"/>
    <property type="match status" value="1"/>
</dbReference>
<feature type="chain" id="PRO_5026871055" evidence="4">
    <location>
        <begin position="17"/>
        <end position="177"/>
    </location>
</feature>
<reference evidence="6" key="1">
    <citation type="submission" date="2025-08" db="UniProtKB">
        <authorList>
            <consortium name="RefSeq"/>
        </authorList>
    </citation>
    <scope>IDENTIFICATION</scope>
    <source>
        <tissue evidence="6">Thorax and Abdomen</tissue>
    </source>
</reference>
<dbReference type="GO" id="GO:0008010">
    <property type="term" value="F:structural constituent of chitin-based larval cuticle"/>
    <property type="evidence" value="ECO:0007669"/>
    <property type="project" value="TreeGrafter"/>
</dbReference>
<gene>
    <name evidence="6" type="primary">LOC107224638</name>
</gene>
<keyword evidence="4" id="KW-0732">Signal</keyword>
<dbReference type="PANTHER" id="PTHR10380">
    <property type="entry name" value="CUTICLE PROTEIN"/>
    <property type="match status" value="1"/>
</dbReference>
<dbReference type="PRINTS" id="PR00947">
    <property type="entry name" value="CUTICLE"/>
</dbReference>
<dbReference type="Proteomes" id="UP000829291">
    <property type="component" value="Chromosome 1"/>
</dbReference>
<dbReference type="Pfam" id="PF00379">
    <property type="entry name" value="Chitin_bind_4"/>
    <property type="match status" value="1"/>
</dbReference>
<protein>
    <submittedName>
        <fullName evidence="6">Endocuticle structural glycoprotein SgAbd-2</fullName>
    </submittedName>
</protein>
<evidence type="ECO:0000256" key="2">
    <source>
        <dbReference type="PROSITE-ProRule" id="PRU00497"/>
    </source>
</evidence>
<evidence type="ECO:0000256" key="3">
    <source>
        <dbReference type="SAM" id="MobiDB-lite"/>
    </source>
</evidence>
<feature type="signal peptide" evidence="4">
    <location>
        <begin position="1"/>
        <end position="16"/>
    </location>
</feature>
<keyword evidence="5" id="KW-1185">Reference proteome</keyword>
<accession>A0A6J0C151</accession>
<dbReference type="InParanoid" id="A0A6J0C151"/>